<dbReference type="GO" id="GO:0005886">
    <property type="term" value="C:plasma membrane"/>
    <property type="evidence" value="ECO:0007669"/>
    <property type="project" value="UniProtKB-SubCell"/>
</dbReference>
<keyword evidence="7" id="KW-0328">Glycosyltransferase</keyword>
<dbReference type="PANTHER" id="PTHR32282:SF11">
    <property type="entry name" value="PENICILLIN-BINDING PROTEIN 1B"/>
    <property type="match status" value="1"/>
</dbReference>
<evidence type="ECO:0000256" key="1">
    <source>
        <dbReference type="ARBA" id="ARBA00004236"/>
    </source>
</evidence>
<keyword evidence="10" id="KW-0133">Cell shape</keyword>
<feature type="domain" description="Glycosyl transferase family 51" evidence="18">
    <location>
        <begin position="62"/>
        <end position="234"/>
    </location>
</feature>
<gene>
    <name evidence="19" type="ORF">A2110_02260</name>
</gene>
<evidence type="ECO:0000256" key="5">
    <source>
        <dbReference type="ARBA" id="ARBA00022645"/>
    </source>
</evidence>
<dbReference type="InterPro" id="IPR023346">
    <property type="entry name" value="Lysozyme-like_dom_sf"/>
</dbReference>
<evidence type="ECO:0000256" key="3">
    <source>
        <dbReference type="ARBA" id="ARBA00007739"/>
    </source>
</evidence>
<evidence type="ECO:0000256" key="6">
    <source>
        <dbReference type="ARBA" id="ARBA00022670"/>
    </source>
</evidence>
<comment type="catalytic activity">
    <reaction evidence="15">
        <text>Preferential cleavage: (Ac)2-L-Lys-D-Ala-|-D-Ala. Also transpeptidation of peptidyl-alanyl moieties that are N-acyl substituents of D-alanine.</text>
        <dbReference type="EC" id="3.4.16.4"/>
    </reaction>
</comment>
<dbReference type="SUPFAM" id="SSF56601">
    <property type="entry name" value="beta-lactamase/transpeptidase-like"/>
    <property type="match status" value="1"/>
</dbReference>
<comment type="catalytic activity">
    <reaction evidence="16">
        <text>[GlcNAc-(1-&gt;4)-Mur2Ac(oyl-L-Ala-gamma-D-Glu-L-Lys-D-Ala-D-Ala)](n)-di-trans,octa-cis-undecaprenyl diphosphate + beta-D-GlcNAc-(1-&gt;4)-Mur2Ac(oyl-L-Ala-gamma-D-Glu-L-Lys-D-Ala-D-Ala)-di-trans,octa-cis-undecaprenyl diphosphate = [GlcNAc-(1-&gt;4)-Mur2Ac(oyl-L-Ala-gamma-D-Glu-L-Lys-D-Ala-D-Ala)](n+1)-di-trans,octa-cis-undecaprenyl diphosphate + di-trans,octa-cis-undecaprenyl diphosphate + H(+)</text>
        <dbReference type="Rhea" id="RHEA:23708"/>
        <dbReference type="Rhea" id="RHEA-COMP:9602"/>
        <dbReference type="Rhea" id="RHEA-COMP:9603"/>
        <dbReference type="ChEBI" id="CHEBI:15378"/>
        <dbReference type="ChEBI" id="CHEBI:58405"/>
        <dbReference type="ChEBI" id="CHEBI:60033"/>
        <dbReference type="ChEBI" id="CHEBI:78435"/>
        <dbReference type="EC" id="2.4.99.28"/>
    </reaction>
</comment>
<keyword evidence="14" id="KW-0961">Cell wall biogenesis/degradation</keyword>
<proteinExistence type="inferred from homology"/>
<evidence type="ECO:0000256" key="8">
    <source>
        <dbReference type="ARBA" id="ARBA00022679"/>
    </source>
</evidence>
<dbReference type="GO" id="GO:0009002">
    <property type="term" value="F:serine-type D-Ala-D-Ala carboxypeptidase activity"/>
    <property type="evidence" value="ECO:0007669"/>
    <property type="project" value="UniProtKB-EC"/>
</dbReference>
<dbReference type="Gene3D" id="3.40.710.10">
    <property type="entry name" value="DD-peptidase/beta-lactamase superfamily"/>
    <property type="match status" value="1"/>
</dbReference>
<name>A0A1F6BK71_9BACT</name>
<dbReference type="GO" id="GO:0008955">
    <property type="term" value="F:peptidoglycan glycosyltransferase activity"/>
    <property type="evidence" value="ECO:0007669"/>
    <property type="project" value="UniProtKB-EC"/>
</dbReference>
<dbReference type="STRING" id="1798468.A2110_02260"/>
<evidence type="ECO:0000256" key="10">
    <source>
        <dbReference type="ARBA" id="ARBA00022960"/>
    </source>
</evidence>
<dbReference type="GO" id="GO:0008658">
    <property type="term" value="F:penicillin binding"/>
    <property type="evidence" value="ECO:0007669"/>
    <property type="project" value="InterPro"/>
</dbReference>
<dbReference type="Pfam" id="PF00912">
    <property type="entry name" value="Transgly"/>
    <property type="match status" value="1"/>
</dbReference>
<dbReference type="AlphaFoldDB" id="A0A1F6BK71"/>
<feature type="domain" description="Penicillin-binding protein transpeptidase" evidence="17">
    <location>
        <begin position="326"/>
        <end position="588"/>
    </location>
</feature>
<dbReference type="InterPro" id="IPR036950">
    <property type="entry name" value="PBP_transglycosylase"/>
</dbReference>
<dbReference type="InterPro" id="IPR012338">
    <property type="entry name" value="Beta-lactam/transpept-like"/>
</dbReference>
<organism evidence="19 20">
    <name type="scientific">Candidatus Jorgensenbacteria bacterium GWA1_54_12</name>
    <dbReference type="NCBI Taxonomy" id="1798468"/>
    <lineage>
        <taxon>Bacteria</taxon>
        <taxon>Candidatus Joergenseniibacteriota</taxon>
    </lineage>
</organism>
<dbReference type="InterPro" id="IPR050396">
    <property type="entry name" value="Glycosyltr_51/Transpeptidase"/>
</dbReference>
<keyword evidence="6" id="KW-0645">Protease</keyword>
<keyword evidence="12" id="KW-0472">Membrane</keyword>
<dbReference type="PANTHER" id="PTHR32282">
    <property type="entry name" value="BINDING PROTEIN TRANSPEPTIDASE, PUTATIVE-RELATED"/>
    <property type="match status" value="1"/>
</dbReference>
<evidence type="ECO:0000256" key="12">
    <source>
        <dbReference type="ARBA" id="ARBA00023136"/>
    </source>
</evidence>
<keyword evidence="4" id="KW-1003">Cell membrane</keyword>
<evidence type="ECO:0000256" key="9">
    <source>
        <dbReference type="ARBA" id="ARBA00022801"/>
    </source>
</evidence>
<dbReference type="EMBL" id="MFKH01000014">
    <property type="protein sequence ID" value="OGG37321.1"/>
    <property type="molecule type" value="Genomic_DNA"/>
</dbReference>
<evidence type="ECO:0000313" key="20">
    <source>
        <dbReference type="Proteomes" id="UP000176273"/>
    </source>
</evidence>
<dbReference type="FunFam" id="1.10.3810.10:FF:000001">
    <property type="entry name" value="Penicillin-binding protein 1A"/>
    <property type="match status" value="1"/>
</dbReference>
<dbReference type="GO" id="GO:0006508">
    <property type="term" value="P:proteolysis"/>
    <property type="evidence" value="ECO:0007669"/>
    <property type="project" value="UniProtKB-KW"/>
</dbReference>
<keyword evidence="13" id="KW-0511">Multifunctional enzyme</keyword>
<protein>
    <submittedName>
        <fullName evidence="19">Uncharacterized protein</fullName>
    </submittedName>
</protein>
<evidence type="ECO:0000259" key="18">
    <source>
        <dbReference type="Pfam" id="PF00912"/>
    </source>
</evidence>
<keyword evidence="5" id="KW-0121">Carboxypeptidase</keyword>
<keyword evidence="11" id="KW-0573">Peptidoglycan synthesis</keyword>
<keyword evidence="8" id="KW-0808">Transferase</keyword>
<comment type="similarity">
    <text evidence="3">In the N-terminal section; belongs to the glycosyltransferase 51 family.</text>
</comment>
<evidence type="ECO:0000256" key="11">
    <source>
        <dbReference type="ARBA" id="ARBA00022984"/>
    </source>
</evidence>
<evidence type="ECO:0000256" key="14">
    <source>
        <dbReference type="ARBA" id="ARBA00023316"/>
    </source>
</evidence>
<evidence type="ECO:0000256" key="7">
    <source>
        <dbReference type="ARBA" id="ARBA00022676"/>
    </source>
</evidence>
<reference evidence="19 20" key="1">
    <citation type="journal article" date="2016" name="Nat. Commun.">
        <title>Thousands of microbial genomes shed light on interconnected biogeochemical processes in an aquifer system.</title>
        <authorList>
            <person name="Anantharaman K."/>
            <person name="Brown C.T."/>
            <person name="Hug L.A."/>
            <person name="Sharon I."/>
            <person name="Castelle C.J."/>
            <person name="Probst A.J."/>
            <person name="Thomas B.C."/>
            <person name="Singh A."/>
            <person name="Wilkins M.J."/>
            <person name="Karaoz U."/>
            <person name="Brodie E.L."/>
            <person name="Williams K.H."/>
            <person name="Hubbard S.S."/>
            <person name="Banfield J.F."/>
        </authorList>
    </citation>
    <scope>NUCLEOTIDE SEQUENCE [LARGE SCALE GENOMIC DNA]</scope>
</reference>
<dbReference type="GO" id="GO:0008360">
    <property type="term" value="P:regulation of cell shape"/>
    <property type="evidence" value="ECO:0007669"/>
    <property type="project" value="UniProtKB-KW"/>
</dbReference>
<comment type="similarity">
    <text evidence="2">In the C-terminal section; belongs to the transpeptidase family.</text>
</comment>
<dbReference type="InterPro" id="IPR001460">
    <property type="entry name" value="PCN-bd_Tpept"/>
</dbReference>
<evidence type="ECO:0000256" key="2">
    <source>
        <dbReference type="ARBA" id="ARBA00007090"/>
    </source>
</evidence>
<dbReference type="GO" id="GO:0071555">
    <property type="term" value="P:cell wall organization"/>
    <property type="evidence" value="ECO:0007669"/>
    <property type="project" value="UniProtKB-KW"/>
</dbReference>
<dbReference type="InterPro" id="IPR001264">
    <property type="entry name" value="Glyco_trans_51"/>
</dbReference>
<evidence type="ECO:0000256" key="4">
    <source>
        <dbReference type="ARBA" id="ARBA00022475"/>
    </source>
</evidence>
<evidence type="ECO:0000259" key="17">
    <source>
        <dbReference type="Pfam" id="PF00905"/>
    </source>
</evidence>
<dbReference type="Gene3D" id="1.10.3810.10">
    <property type="entry name" value="Biosynthetic peptidoglycan transglycosylase-like"/>
    <property type="match status" value="1"/>
</dbReference>
<comment type="caution">
    <text evidence="19">The sequence shown here is derived from an EMBL/GenBank/DDBJ whole genome shotgun (WGS) entry which is preliminary data.</text>
</comment>
<dbReference type="Pfam" id="PF00905">
    <property type="entry name" value="Transpeptidase"/>
    <property type="match status" value="1"/>
</dbReference>
<evidence type="ECO:0000256" key="15">
    <source>
        <dbReference type="ARBA" id="ARBA00034000"/>
    </source>
</evidence>
<comment type="subcellular location">
    <subcellularLocation>
        <location evidence="1">Cell membrane</location>
    </subcellularLocation>
</comment>
<dbReference type="GO" id="GO:0030288">
    <property type="term" value="C:outer membrane-bounded periplasmic space"/>
    <property type="evidence" value="ECO:0007669"/>
    <property type="project" value="TreeGrafter"/>
</dbReference>
<evidence type="ECO:0000256" key="16">
    <source>
        <dbReference type="ARBA" id="ARBA00049902"/>
    </source>
</evidence>
<dbReference type="SUPFAM" id="SSF53955">
    <property type="entry name" value="Lysozyme-like"/>
    <property type="match status" value="1"/>
</dbReference>
<evidence type="ECO:0000256" key="13">
    <source>
        <dbReference type="ARBA" id="ARBA00023268"/>
    </source>
</evidence>
<dbReference type="Proteomes" id="UP000176273">
    <property type="component" value="Unassembled WGS sequence"/>
</dbReference>
<accession>A0A1F6BK71</accession>
<evidence type="ECO:0000313" key="19">
    <source>
        <dbReference type="EMBL" id="OGG37321.1"/>
    </source>
</evidence>
<keyword evidence="9" id="KW-0378">Hydrolase</keyword>
<sequence length="820" mass="90889">MSRDLKKFILALFVFFMLLGTSGVAVYTLVLLKNLPPLEEFSARKVSQSTKIYDRTGEALLYELFDEEKRTVVAFQDIPDIVKNATITAEDSDFYHQPAFDWRGIARAILVNIREGRAAQGGSTITQQLVKNVFLTPERTITRKIKELALAIKLERQYEKDEILGAYLNQIPYGSNVYGVEAASRLYFGKSVKDVTVAEAATLAAILNRPSFYSPWGDHRDELLKRKDYVLERMRDFEFISNEEYEAAKAQEIQFEDEPSLGSIQAPHFSLAVKQFLIDRYGENMALRGGLKVVTTLDMELQEIAERVVAEGAARNEELYGGKNAALVAQDPASGEILALVGSRSYFDETVDGKFNAVTQGYRQPGSALKPFAYLTAFEKGFHPQSIVFDAETEFVSGSPDCPAIVTPESDLNPECFNPENFDSQFRGPVTLEEGLAQSINIPSVKVLYLAGFEDVLDTLHRLGITTLTEGWRYGLSLVLGGGEVRLIDLVNAYATLADEGTLHKQSFILRVEDSEGNIIDRFTGASSVAYSREPIRLINRILSDVGLRAGLFQSSLGLTVFPGYEVALKTGTTNDYRDAWAMGYTPHLAIGVWAGNNDNEAMHSRGSSILAAVPIWSAFLQEAFATGRIAADPFPRPAPASLPAKPMMNGQMVYTETIGNQVFPHLHSILYWVDKNNPLGPFPSSPYADSQFYNWETSVMEWAKLHIPGFESSYNRRTPEQGAAPANQNISIQFLNPYNGSFVSSPFIVRATVRAASGVGTTNLYLNRVLVHQQALSSEAASYVHILESPLEAQNVLELEVLDKKGEKQSSSIIIFRNQ</sequence>
<dbReference type="GO" id="GO:0009252">
    <property type="term" value="P:peptidoglycan biosynthetic process"/>
    <property type="evidence" value="ECO:0007669"/>
    <property type="project" value="UniProtKB-KW"/>
</dbReference>